<evidence type="ECO:0008006" key="3">
    <source>
        <dbReference type="Google" id="ProtNLM"/>
    </source>
</evidence>
<evidence type="ECO:0000313" key="2">
    <source>
        <dbReference type="Proteomes" id="UP000521943"/>
    </source>
</evidence>
<gene>
    <name evidence="1" type="ORF">DFP72DRAFT_821714</name>
</gene>
<keyword evidence="2" id="KW-1185">Reference proteome</keyword>
<dbReference type="OrthoDB" id="3262412at2759"/>
<name>A0A8H6HJN5_9AGAR</name>
<dbReference type="AlphaFoldDB" id="A0A8H6HJN5"/>
<proteinExistence type="predicted"/>
<feature type="non-terminal residue" evidence="1">
    <location>
        <position position="130"/>
    </location>
</feature>
<accession>A0A8H6HJN5</accession>
<comment type="caution">
    <text evidence="1">The sequence shown here is derived from an EMBL/GenBank/DDBJ whole genome shotgun (WGS) entry which is preliminary data.</text>
</comment>
<sequence>MFCPAVHRPAILHLITRHFVQHPIFPQRQGQEWDADTIRYESVFEMYTFCYQRGLREVWGYMWANWYCPKMWRLWARSASQYLSRLRTTMGVENFWRQLKHRFLHDYPRPRLDQLIWILVHNVTPKYLER</sequence>
<protein>
    <recommendedName>
        <fullName evidence="3">Transposase</fullName>
    </recommendedName>
</protein>
<organism evidence="1 2">
    <name type="scientific">Ephemerocybe angulata</name>
    <dbReference type="NCBI Taxonomy" id="980116"/>
    <lineage>
        <taxon>Eukaryota</taxon>
        <taxon>Fungi</taxon>
        <taxon>Dikarya</taxon>
        <taxon>Basidiomycota</taxon>
        <taxon>Agaricomycotina</taxon>
        <taxon>Agaricomycetes</taxon>
        <taxon>Agaricomycetidae</taxon>
        <taxon>Agaricales</taxon>
        <taxon>Agaricineae</taxon>
        <taxon>Psathyrellaceae</taxon>
        <taxon>Ephemerocybe</taxon>
    </lineage>
</organism>
<dbReference type="EMBL" id="JACGCI010000081">
    <property type="protein sequence ID" value="KAF6747417.1"/>
    <property type="molecule type" value="Genomic_DNA"/>
</dbReference>
<dbReference type="Proteomes" id="UP000521943">
    <property type="component" value="Unassembled WGS sequence"/>
</dbReference>
<reference evidence="1 2" key="1">
    <citation type="submission" date="2020-07" db="EMBL/GenBank/DDBJ databases">
        <title>Comparative genomics of pyrophilous fungi reveals a link between fire events and developmental genes.</title>
        <authorList>
            <consortium name="DOE Joint Genome Institute"/>
            <person name="Steindorff A.S."/>
            <person name="Carver A."/>
            <person name="Calhoun S."/>
            <person name="Stillman K."/>
            <person name="Liu H."/>
            <person name="Lipzen A."/>
            <person name="Pangilinan J."/>
            <person name="Labutti K."/>
            <person name="Bruns T.D."/>
            <person name="Grigoriev I.V."/>
        </authorList>
    </citation>
    <scope>NUCLEOTIDE SEQUENCE [LARGE SCALE GENOMIC DNA]</scope>
    <source>
        <strain evidence="1 2">CBS 144469</strain>
    </source>
</reference>
<evidence type="ECO:0000313" key="1">
    <source>
        <dbReference type="EMBL" id="KAF6747417.1"/>
    </source>
</evidence>